<evidence type="ECO:0000256" key="1">
    <source>
        <dbReference type="SAM" id="MobiDB-lite"/>
    </source>
</evidence>
<name>A0A381RUH8_9ZZZZ</name>
<proteinExistence type="predicted"/>
<evidence type="ECO:0000313" key="2">
    <source>
        <dbReference type="EMBL" id="SUZ95532.1"/>
    </source>
</evidence>
<reference evidence="2" key="1">
    <citation type="submission" date="2018-05" db="EMBL/GenBank/DDBJ databases">
        <authorList>
            <person name="Lanie J.A."/>
            <person name="Ng W.-L."/>
            <person name="Kazmierczak K.M."/>
            <person name="Andrzejewski T.M."/>
            <person name="Davidsen T.M."/>
            <person name="Wayne K.J."/>
            <person name="Tettelin H."/>
            <person name="Glass J.I."/>
            <person name="Rusch D."/>
            <person name="Podicherti R."/>
            <person name="Tsui H.-C.T."/>
            <person name="Winkler M.E."/>
        </authorList>
    </citation>
    <scope>NUCLEOTIDE SEQUENCE</scope>
</reference>
<gene>
    <name evidence="2" type="ORF">METZ01_LOCUS48386</name>
</gene>
<organism evidence="2">
    <name type="scientific">marine metagenome</name>
    <dbReference type="NCBI Taxonomy" id="408172"/>
    <lineage>
        <taxon>unclassified sequences</taxon>
        <taxon>metagenomes</taxon>
        <taxon>ecological metagenomes</taxon>
    </lineage>
</organism>
<protein>
    <submittedName>
        <fullName evidence="2">Uncharacterized protein</fullName>
    </submittedName>
</protein>
<sequence length="273" mass="31125">MTNISIRMWSAWLVAVAIFLSSAGTMASDGDSQLFGKKEDEKNVPLKKPGKKMAKKEGNIQKLPKPALPKRKNIESVIPVKRLPNGWVFRDELLAPWSTTLPAVLTIVPDTSVEVIYSDESRTTKDNIVLPIKRATVEFHYITRLTTEQITLGFVNVDYVYSTTNNSDSHYILENVVKKIKLKDTGFPQLTAEDVIKHKVLMEYGTPKEFDGVWHIYTDGNSKFRVRKLDERNVKVEVDGYKVEELLDKAIEDVYSQQGIEYKKRLMMDGIDL</sequence>
<dbReference type="AlphaFoldDB" id="A0A381RUH8"/>
<feature type="region of interest" description="Disordered" evidence="1">
    <location>
        <begin position="29"/>
        <end position="58"/>
    </location>
</feature>
<dbReference type="EMBL" id="UINC01002333">
    <property type="protein sequence ID" value="SUZ95532.1"/>
    <property type="molecule type" value="Genomic_DNA"/>
</dbReference>
<accession>A0A381RUH8</accession>